<evidence type="ECO:0000256" key="1">
    <source>
        <dbReference type="SAM" id="MobiDB-lite"/>
    </source>
</evidence>
<comment type="caution">
    <text evidence="2">The sequence shown here is derived from an EMBL/GenBank/DDBJ whole genome shotgun (WGS) entry which is preliminary data.</text>
</comment>
<dbReference type="AlphaFoldDB" id="A0A4S9NPW5"/>
<organism evidence="2 3">
    <name type="scientific">Aureobasidium pullulans</name>
    <name type="common">Black yeast</name>
    <name type="synonym">Pullularia pullulans</name>
    <dbReference type="NCBI Taxonomy" id="5580"/>
    <lineage>
        <taxon>Eukaryota</taxon>
        <taxon>Fungi</taxon>
        <taxon>Dikarya</taxon>
        <taxon>Ascomycota</taxon>
        <taxon>Pezizomycotina</taxon>
        <taxon>Dothideomycetes</taxon>
        <taxon>Dothideomycetidae</taxon>
        <taxon>Dothideales</taxon>
        <taxon>Saccotheciaceae</taxon>
        <taxon>Aureobasidium</taxon>
    </lineage>
</organism>
<evidence type="ECO:0000313" key="2">
    <source>
        <dbReference type="EMBL" id="THW10235.1"/>
    </source>
</evidence>
<feature type="region of interest" description="Disordered" evidence="1">
    <location>
        <begin position="130"/>
        <end position="150"/>
    </location>
</feature>
<feature type="compositionally biased region" description="Polar residues" evidence="1">
    <location>
        <begin position="133"/>
        <end position="146"/>
    </location>
</feature>
<gene>
    <name evidence="2" type="ORF">D6D24_08124</name>
</gene>
<evidence type="ECO:0000313" key="3">
    <source>
        <dbReference type="Proteomes" id="UP000308014"/>
    </source>
</evidence>
<proteinExistence type="predicted"/>
<accession>A0A4S9NPW5</accession>
<name>A0A4S9NPW5_AURPU</name>
<dbReference type="EMBL" id="QZAJ01000440">
    <property type="protein sequence ID" value="THW10235.1"/>
    <property type="molecule type" value="Genomic_DNA"/>
</dbReference>
<dbReference type="Proteomes" id="UP000308014">
    <property type="component" value="Unassembled WGS sequence"/>
</dbReference>
<protein>
    <submittedName>
        <fullName evidence="2">Uncharacterized protein</fullName>
    </submittedName>
</protein>
<reference evidence="2 3" key="1">
    <citation type="submission" date="2018-10" db="EMBL/GenBank/DDBJ databases">
        <title>Fifty Aureobasidium pullulans genomes reveal a recombining polyextremotolerant generalist.</title>
        <authorList>
            <person name="Gostincar C."/>
            <person name="Turk M."/>
            <person name="Zajc J."/>
            <person name="Gunde-Cimerman N."/>
        </authorList>
    </citation>
    <scope>NUCLEOTIDE SEQUENCE [LARGE SCALE GENOMIC DNA]</scope>
    <source>
        <strain evidence="2 3">EXF-11318</strain>
    </source>
</reference>
<sequence>MDQDQAQYWLWLLEASESPPLPQHYCNDMIMSSSRFHMEPACQPFEQCQFYTYTPPLTNLQQAQDWSLQSMNPDSYAITTSQLLSDLSRSYTCLQDTRASLATDTANDASLVGNHPGSPEYHSDIGNLASLHLNDSNSSPRPSQGPLQRRASYSAFQHQAICDDTKENDLVKHTCPPAHSVIGVSTGDGLETNMFCDLAVGGNGDLVKVLQTHRSTTCDPNHDNGRNL</sequence>